<sequence length="154" mass="15165">MIKRPLAAAAVLAAAFWVTGCSVDLPWGDGSVSVDEDGVSVGNGDGEVSVDSEGDPAVSVDGDGSLTIASADGTVTEDCEGRTVNVTASAGEVVLNGTCERVNVLGSNMTVHVGSADTINVVGADNTVYHATGEPSIIDVGTGNEISAGGDAQA</sequence>
<name>A0A7Z0EN22_9ACTN</name>
<dbReference type="EMBL" id="JACCFS010000001">
    <property type="protein sequence ID" value="NYJ34210.1"/>
    <property type="molecule type" value="Genomic_DNA"/>
</dbReference>
<evidence type="ECO:0000313" key="2">
    <source>
        <dbReference type="EMBL" id="NYJ34210.1"/>
    </source>
</evidence>
<dbReference type="Proteomes" id="UP000572051">
    <property type="component" value="Unassembled WGS sequence"/>
</dbReference>
<dbReference type="AlphaFoldDB" id="A0A7Z0EN22"/>
<keyword evidence="1" id="KW-0732">Signal</keyword>
<evidence type="ECO:0000313" key="3">
    <source>
        <dbReference type="Proteomes" id="UP000572051"/>
    </source>
</evidence>
<reference evidence="2 3" key="1">
    <citation type="submission" date="2020-07" db="EMBL/GenBank/DDBJ databases">
        <title>Sequencing the genomes of 1000 actinobacteria strains.</title>
        <authorList>
            <person name="Klenk H.-P."/>
        </authorList>
    </citation>
    <scope>NUCLEOTIDE SEQUENCE [LARGE SCALE GENOMIC DNA]</scope>
    <source>
        <strain evidence="2 3">DSM 44442</strain>
    </source>
</reference>
<keyword evidence="3" id="KW-1185">Reference proteome</keyword>
<evidence type="ECO:0000256" key="1">
    <source>
        <dbReference type="SAM" id="SignalP"/>
    </source>
</evidence>
<feature type="signal peptide" evidence="1">
    <location>
        <begin position="1"/>
        <end position="20"/>
    </location>
</feature>
<dbReference type="PROSITE" id="PS51257">
    <property type="entry name" value="PROKAR_LIPOPROTEIN"/>
    <property type="match status" value="1"/>
</dbReference>
<evidence type="ECO:0008006" key="4">
    <source>
        <dbReference type="Google" id="ProtNLM"/>
    </source>
</evidence>
<gene>
    <name evidence="2" type="ORF">HNR10_002091</name>
</gene>
<dbReference type="Pfam" id="PF11259">
    <property type="entry name" value="DUF3060"/>
    <property type="match status" value="1"/>
</dbReference>
<dbReference type="InterPro" id="IPR021417">
    <property type="entry name" value="DUF3060"/>
</dbReference>
<proteinExistence type="predicted"/>
<dbReference type="RefSeq" id="WP_179822744.1">
    <property type="nucleotide sequence ID" value="NZ_JACCFS010000001.1"/>
</dbReference>
<protein>
    <recommendedName>
        <fullName evidence="4">DUF3060 domain-containing protein</fullName>
    </recommendedName>
</protein>
<feature type="chain" id="PRO_5039147361" description="DUF3060 domain-containing protein" evidence="1">
    <location>
        <begin position="21"/>
        <end position="154"/>
    </location>
</feature>
<organism evidence="2 3">
    <name type="scientific">Nocardiopsis aegyptia</name>
    <dbReference type="NCBI Taxonomy" id="220378"/>
    <lineage>
        <taxon>Bacteria</taxon>
        <taxon>Bacillati</taxon>
        <taxon>Actinomycetota</taxon>
        <taxon>Actinomycetes</taxon>
        <taxon>Streptosporangiales</taxon>
        <taxon>Nocardiopsidaceae</taxon>
        <taxon>Nocardiopsis</taxon>
    </lineage>
</organism>
<comment type="caution">
    <text evidence="2">The sequence shown here is derived from an EMBL/GenBank/DDBJ whole genome shotgun (WGS) entry which is preliminary data.</text>
</comment>
<accession>A0A7Z0EN22</accession>